<dbReference type="VEuPathDB" id="AmoebaDB:NAEGRDRAFT_79497"/>
<reference evidence="1 2" key="1">
    <citation type="journal article" date="2010" name="Cell">
        <title>The genome of Naegleria gruberi illuminates early eukaryotic versatility.</title>
        <authorList>
            <person name="Fritz-Laylin L.K."/>
            <person name="Prochnik S.E."/>
            <person name="Ginger M.L."/>
            <person name="Dacks J.B."/>
            <person name="Carpenter M.L."/>
            <person name="Field M.C."/>
            <person name="Kuo A."/>
            <person name="Paredez A."/>
            <person name="Chapman J."/>
            <person name="Pham J."/>
            <person name="Shu S."/>
            <person name="Neupane R."/>
            <person name="Cipriano M."/>
            <person name="Mancuso J."/>
            <person name="Tu H."/>
            <person name="Salamov A."/>
            <person name="Lindquist E."/>
            <person name="Shapiro H."/>
            <person name="Lucas S."/>
            <person name="Grigoriev I.V."/>
            <person name="Cande W.Z."/>
            <person name="Fulton C."/>
            <person name="Rokhsar D.S."/>
            <person name="Dawson S.C."/>
        </authorList>
    </citation>
    <scope>NUCLEOTIDE SEQUENCE [LARGE SCALE GENOMIC DNA]</scope>
    <source>
        <strain evidence="1 2">NEG-M</strain>
    </source>
</reference>
<dbReference type="Proteomes" id="UP000006671">
    <property type="component" value="Unassembled WGS sequence"/>
</dbReference>
<dbReference type="InParanoid" id="D2VDF7"/>
<gene>
    <name evidence="1" type="ORF">NAEGRDRAFT_79497</name>
</gene>
<dbReference type="EMBL" id="GG738864">
    <property type="protein sequence ID" value="EFC45135.1"/>
    <property type="molecule type" value="Genomic_DNA"/>
</dbReference>
<evidence type="ECO:0000313" key="2">
    <source>
        <dbReference type="Proteomes" id="UP000006671"/>
    </source>
</evidence>
<evidence type="ECO:0000313" key="1">
    <source>
        <dbReference type="EMBL" id="EFC45135.1"/>
    </source>
</evidence>
<accession>D2VDF7</accession>
<keyword evidence="2" id="KW-1185">Reference proteome</keyword>
<protein>
    <submittedName>
        <fullName evidence="1">Uncharacterized protein</fullName>
    </submittedName>
</protein>
<name>D2VDF7_NAEGR</name>
<sequence length="252" mass="28664">MNFSINQLASKRSVCLLTTFIMMAILLLIQLSMPIQAISLSLVKDEKVRSSFESTWKNYIQKNSDNRCCLPDTYSLSMTNGLNRKNMQVQGVSMMRIETSTVNYYHDRKTLRMRIDSNGTNAEGQVLKTSQITFRLGEKDFEYNIVNGACSCRLTKLTWDKTCYSLEQTSSVGKIGDFEATNVFVNSVPNQFFFSQWTVRSKSMDKSTCFPLSIEFVHDDTSLLQNAFNQATNVDPSVFRLPLNCPVFSSCQ</sequence>
<dbReference type="KEGG" id="ngr:NAEGRDRAFT_79497"/>
<dbReference type="GeneID" id="8857085"/>
<dbReference type="RefSeq" id="XP_002677879.1">
    <property type="nucleotide sequence ID" value="XM_002677833.1"/>
</dbReference>
<organism evidence="2">
    <name type="scientific">Naegleria gruberi</name>
    <name type="common">Amoeba</name>
    <dbReference type="NCBI Taxonomy" id="5762"/>
    <lineage>
        <taxon>Eukaryota</taxon>
        <taxon>Discoba</taxon>
        <taxon>Heterolobosea</taxon>
        <taxon>Tetramitia</taxon>
        <taxon>Eutetramitia</taxon>
        <taxon>Vahlkampfiidae</taxon>
        <taxon>Naegleria</taxon>
    </lineage>
</organism>
<dbReference type="AlphaFoldDB" id="D2VDF7"/>
<proteinExistence type="predicted"/>